<evidence type="ECO:0000313" key="1">
    <source>
        <dbReference type="EMBL" id="KAI9245532.1"/>
    </source>
</evidence>
<reference evidence="1" key="1">
    <citation type="journal article" date="2022" name="IScience">
        <title>Evolution of zygomycete secretomes and the origins of terrestrial fungal ecologies.</title>
        <authorList>
            <person name="Chang Y."/>
            <person name="Wang Y."/>
            <person name="Mondo S."/>
            <person name="Ahrendt S."/>
            <person name="Andreopoulos W."/>
            <person name="Barry K."/>
            <person name="Beard J."/>
            <person name="Benny G.L."/>
            <person name="Blankenship S."/>
            <person name="Bonito G."/>
            <person name="Cuomo C."/>
            <person name="Desiro A."/>
            <person name="Gervers K.A."/>
            <person name="Hundley H."/>
            <person name="Kuo A."/>
            <person name="LaButti K."/>
            <person name="Lang B.F."/>
            <person name="Lipzen A."/>
            <person name="O'Donnell K."/>
            <person name="Pangilinan J."/>
            <person name="Reynolds N."/>
            <person name="Sandor L."/>
            <person name="Smith M.E."/>
            <person name="Tsang A."/>
            <person name="Grigoriev I.V."/>
            <person name="Stajich J.E."/>
            <person name="Spatafora J.W."/>
        </authorList>
    </citation>
    <scope>NUCLEOTIDE SEQUENCE</scope>
    <source>
        <strain evidence="1">RSA 2281</strain>
    </source>
</reference>
<dbReference type="AlphaFoldDB" id="A0AAD5JMP7"/>
<proteinExistence type="predicted"/>
<dbReference type="Proteomes" id="UP001209540">
    <property type="component" value="Unassembled WGS sequence"/>
</dbReference>
<dbReference type="EMBL" id="JAIXMP010000051">
    <property type="protein sequence ID" value="KAI9245532.1"/>
    <property type="molecule type" value="Genomic_DNA"/>
</dbReference>
<comment type="caution">
    <text evidence="1">The sequence shown here is derived from an EMBL/GenBank/DDBJ whole genome shotgun (WGS) entry which is preliminary data.</text>
</comment>
<sequence length="53" mass="6196">MFCKLLLICDYCLLDPIVGISLFIYYIPSMMTVIFIICNVFCSQCIFQLSLWC</sequence>
<reference evidence="1" key="2">
    <citation type="submission" date="2023-02" db="EMBL/GenBank/DDBJ databases">
        <authorList>
            <consortium name="DOE Joint Genome Institute"/>
            <person name="Mondo S.J."/>
            <person name="Chang Y."/>
            <person name="Wang Y."/>
            <person name="Ahrendt S."/>
            <person name="Andreopoulos W."/>
            <person name="Barry K."/>
            <person name="Beard J."/>
            <person name="Benny G.L."/>
            <person name="Blankenship S."/>
            <person name="Bonito G."/>
            <person name="Cuomo C."/>
            <person name="Desiro A."/>
            <person name="Gervers K.A."/>
            <person name="Hundley H."/>
            <person name="Kuo A."/>
            <person name="LaButti K."/>
            <person name="Lang B.F."/>
            <person name="Lipzen A."/>
            <person name="O'Donnell K."/>
            <person name="Pangilinan J."/>
            <person name="Reynolds N."/>
            <person name="Sandor L."/>
            <person name="Smith M.W."/>
            <person name="Tsang A."/>
            <person name="Grigoriev I.V."/>
            <person name="Stajich J.E."/>
            <person name="Spatafora J.W."/>
        </authorList>
    </citation>
    <scope>NUCLEOTIDE SEQUENCE</scope>
    <source>
        <strain evidence="1">RSA 2281</strain>
    </source>
</reference>
<name>A0AAD5JMP7_9FUNG</name>
<protein>
    <submittedName>
        <fullName evidence="1">Uncharacterized protein</fullName>
    </submittedName>
</protein>
<gene>
    <name evidence="1" type="ORF">BDA99DRAFT_527978</name>
</gene>
<evidence type="ECO:0000313" key="2">
    <source>
        <dbReference type="Proteomes" id="UP001209540"/>
    </source>
</evidence>
<keyword evidence="2" id="KW-1185">Reference proteome</keyword>
<organism evidence="1 2">
    <name type="scientific">Phascolomyces articulosus</name>
    <dbReference type="NCBI Taxonomy" id="60185"/>
    <lineage>
        <taxon>Eukaryota</taxon>
        <taxon>Fungi</taxon>
        <taxon>Fungi incertae sedis</taxon>
        <taxon>Mucoromycota</taxon>
        <taxon>Mucoromycotina</taxon>
        <taxon>Mucoromycetes</taxon>
        <taxon>Mucorales</taxon>
        <taxon>Lichtheimiaceae</taxon>
        <taxon>Phascolomyces</taxon>
    </lineage>
</organism>
<accession>A0AAD5JMP7</accession>